<evidence type="ECO:0000313" key="1">
    <source>
        <dbReference type="EMBL" id="SPL71612.1"/>
    </source>
</evidence>
<evidence type="ECO:0000313" key="2">
    <source>
        <dbReference type="Proteomes" id="UP000245974"/>
    </source>
</evidence>
<dbReference type="Proteomes" id="UP000245974">
    <property type="component" value="Unassembled WGS sequence"/>
</dbReference>
<reference evidence="2" key="1">
    <citation type="submission" date="2018-03" db="EMBL/GenBank/DDBJ databases">
        <authorList>
            <person name="Blom J."/>
        </authorList>
    </citation>
    <scope>NUCLEOTIDE SEQUENCE [LARGE SCALE GENOMIC DNA]</scope>
    <source>
        <strain evidence="2">KPC-SM-21</strain>
    </source>
</reference>
<organism evidence="1 2">
    <name type="scientific">Acinetobacter stercoris</name>
    <dbReference type="NCBI Taxonomy" id="2126983"/>
    <lineage>
        <taxon>Bacteria</taxon>
        <taxon>Pseudomonadati</taxon>
        <taxon>Pseudomonadota</taxon>
        <taxon>Gammaproteobacteria</taxon>
        <taxon>Moraxellales</taxon>
        <taxon>Moraxellaceae</taxon>
        <taxon>Acinetobacter</taxon>
    </lineage>
</organism>
<dbReference type="EMBL" id="OOGT01000154">
    <property type="protein sequence ID" value="SPL71612.1"/>
    <property type="molecule type" value="Genomic_DNA"/>
</dbReference>
<accession>A0A2U3N1S1</accession>
<protein>
    <submittedName>
        <fullName evidence="1">Uncharacterized protein</fullName>
    </submittedName>
</protein>
<dbReference type="AlphaFoldDB" id="A0A2U3N1S1"/>
<name>A0A2U3N1S1_9GAMM</name>
<sequence>MKTALIALVVLSIAALLVLFFMSFKLLRSAQKQAALERQNQRKEYQIHPELVKEQQKLDEMKKRLQQKNKKG</sequence>
<dbReference type="InParanoid" id="A0A2U3N1S1"/>
<proteinExistence type="predicted"/>
<gene>
    <name evidence="1" type="ORF">KPC_2790</name>
</gene>
<keyword evidence="2" id="KW-1185">Reference proteome</keyword>
<dbReference type="RefSeq" id="WP_121975029.1">
    <property type="nucleotide sequence ID" value="NZ_OOGT01000154.1"/>
</dbReference>